<proteinExistence type="predicted"/>
<name>A0ABD1WQP8_9LAMI</name>
<feature type="compositionally biased region" description="Polar residues" evidence="1">
    <location>
        <begin position="7"/>
        <end position="18"/>
    </location>
</feature>
<dbReference type="PANTHER" id="PTHR36048:SF1">
    <property type="entry name" value="RIBOSOME MATURATION FACTOR"/>
    <property type="match status" value="1"/>
</dbReference>
<dbReference type="EMBL" id="JBFOLJ010000003">
    <property type="protein sequence ID" value="KAL2551018.1"/>
    <property type="molecule type" value="Genomic_DNA"/>
</dbReference>
<feature type="region of interest" description="Disordered" evidence="1">
    <location>
        <begin position="104"/>
        <end position="131"/>
    </location>
</feature>
<dbReference type="AlphaFoldDB" id="A0ABD1WQP8"/>
<dbReference type="PANTHER" id="PTHR36048">
    <property type="entry name" value="RIBOSOME MATURATION FACTOR"/>
    <property type="match status" value="1"/>
</dbReference>
<comment type="caution">
    <text evidence="2">The sequence shown here is derived from an EMBL/GenBank/DDBJ whole genome shotgun (WGS) entry which is preliminary data.</text>
</comment>
<feature type="region of interest" description="Disordered" evidence="1">
    <location>
        <begin position="1"/>
        <end position="63"/>
    </location>
</feature>
<dbReference type="Proteomes" id="UP001604277">
    <property type="component" value="Unassembled WGS sequence"/>
</dbReference>
<evidence type="ECO:0000256" key="1">
    <source>
        <dbReference type="SAM" id="MobiDB-lite"/>
    </source>
</evidence>
<protein>
    <submittedName>
        <fullName evidence="2">Uncharacterized protein</fullName>
    </submittedName>
</protein>
<evidence type="ECO:0000313" key="3">
    <source>
        <dbReference type="Proteomes" id="UP001604277"/>
    </source>
</evidence>
<accession>A0ABD1WQP8</accession>
<keyword evidence="3" id="KW-1185">Reference proteome</keyword>
<organism evidence="2 3">
    <name type="scientific">Forsythia ovata</name>
    <dbReference type="NCBI Taxonomy" id="205694"/>
    <lineage>
        <taxon>Eukaryota</taxon>
        <taxon>Viridiplantae</taxon>
        <taxon>Streptophyta</taxon>
        <taxon>Embryophyta</taxon>
        <taxon>Tracheophyta</taxon>
        <taxon>Spermatophyta</taxon>
        <taxon>Magnoliopsida</taxon>
        <taxon>eudicotyledons</taxon>
        <taxon>Gunneridae</taxon>
        <taxon>Pentapetalae</taxon>
        <taxon>asterids</taxon>
        <taxon>lamiids</taxon>
        <taxon>Lamiales</taxon>
        <taxon>Oleaceae</taxon>
        <taxon>Forsythieae</taxon>
        <taxon>Forsythia</taxon>
    </lineage>
</organism>
<feature type="compositionally biased region" description="Polar residues" evidence="1">
    <location>
        <begin position="104"/>
        <end position="113"/>
    </location>
</feature>
<reference evidence="3" key="1">
    <citation type="submission" date="2024-07" db="EMBL/GenBank/DDBJ databases">
        <title>Two chromosome-level genome assemblies of Korean endemic species Abeliophyllum distichum and Forsythia ovata (Oleaceae).</title>
        <authorList>
            <person name="Jang H."/>
        </authorList>
    </citation>
    <scope>NUCLEOTIDE SEQUENCE [LARGE SCALE GENOMIC DNA]</scope>
</reference>
<gene>
    <name evidence="2" type="ORF">Fot_12548</name>
</gene>
<sequence>MPPTPDNQPGGTSNSTNAAGDKPDGPIPYHAPSSQFRSESQRIRMGSDGGDEDGGSGVASGKLDHRMSGALARRRSNFQGNQFPLATEAARKVAVAPIRNRSFNQSRPVNTNKPRGWAPSVQKNSANGGGFTLKVVPKQRSQTLDSLFSNMKEQRMRVLSRQNNAREEMEAASLWGLGSTNGIIKFVKYDEDVEDGNGQTAVRRLHGWMKIELGKFYYDLRDNGPVEARLLGNNFNTKVDIIVAGIELRMRVDTREFMRYDCVCSFKRKCEKLKKMDLFKPEGLWICMKNNKNKRLQTVCAGEFDTMN</sequence>
<evidence type="ECO:0000313" key="2">
    <source>
        <dbReference type="EMBL" id="KAL2551018.1"/>
    </source>
</evidence>